<reference evidence="15" key="1">
    <citation type="submission" date="2024-06" db="EMBL/GenBank/DDBJ databases">
        <title>Caulobacter inopinatus, sp. nov.</title>
        <authorList>
            <person name="Donachie S.P."/>
        </authorList>
    </citation>
    <scope>NUCLEOTIDE SEQUENCE</scope>
    <source>
        <strain evidence="15">73W</strain>
    </source>
</reference>
<dbReference type="PANTHER" id="PTHR16320">
    <property type="entry name" value="SPHINGOMYELINASE FAMILY MEMBER"/>
    <property type="match status" value="1"/>
</dbReference>
<dbReference type="EMBL" id="CP158375">
    <property type="protein sequence ID" value="XDO97891.1"/>
    <property type="molecule type" value="Genomic_DNA"/>
</dbReference>
<dbReference type="GO" id="GO:0004519">
    <property type="term" value="F:endonuclease activity"/>
    <property type="evidence" value="ECO:0007669"/>
    <property type="project" value="UniProtKB-KW"/>
</dbReference>
<evidence type="ECO:0000259" key="14">
    <source>
        <dbReference type="Pfam" id="PF03372"/>
    </source>
</evidence>
<dbReference type="InterPro" id="IPR005135">
    <property type="entry name" value="Endo/exonuclease/phosphatase"/>
</dbReference>
<sequence>MRLAIAALAVLLIARPASAQTETVVEKELSVLTYNVAGLPWPVRRDRGEAMKAIGAELAGMRAQGREPDVVLVQEAFRDEIRDLIRLSGYKHVSRGPKRKQRDPALLDGPAPQYKRGKYWRKGEGLGKWRSSGLYILSNYPIETRRSHAFRYCAGFDCLANKGVQLAGIRLPGAPTVVDVANTHMNARKAARVPRVRTFRAHNLQADELKRFVAVAHDPAAPLVVGGDFNIKKAPDRYNYMFEDYDFDVSSEYCWRNIAVGACAIKVSMDGDAPWLDTQDLIGSVAGTGASIWPIEIEAMFDGKDEPVLSDHDGLLVRFRIRWPRYEPPVVEIPQSSVGEPGNAGMVQPNSSAPERMPSATANPAPPAQL</sequence>
<feature type="signal peptide" evidence="13">
    <location>
        <begin position="1"/>
        <end position="19"/>
    </location>
</feature>
<proteinExistence type="predicted"/>
<dbReference type="Pfam" id="PF03372">
    <property type="entry name" value="Exo_endo_phos"/>
    <property type="match status" value="1"/>
</dbReference>
<dbReference type="GO" id="GO:0004767">
    <property type="term" value="F:sphingomyelin phosphodiesterase activity"/>
    <property type="evidence" value="ECO:0007669"/>
    <property type="project" value="InterPro"/>
</dbReference>
<dbReference type="SUPFAM" id="SSF56219">
    <property type="entry name" value="DNase I-like"/>
    <property type="match status" value="1"/>
</dbReference>
<evidence type="ECO:0000256" key="9">
    <source>
        <dbReference type="ARBA" id="ARBA00022989"/>
    </source>
</evidence>
<dbReference type="GO" id="GO:0006665">
    <property type="term" value="P:sphingolipid metabolic process"/>
    <property type="evidence" value="ECO:0007669"/>
    <property type="project" value="UniProtKB-KW"/>
</dbReference>
<dbReference type="GO" id="GO:0046872">
    <property type="term" value="F:metal ion binding"/>
    <property type="evidence" value="ECO:0007669"/>
    <property type="project" value="UniProtKB-KW"/>
</dbReference>
<keyword evidence="10" id="KW-0443">Lipid metabolism</keyword>
<keyword evidence="13" id="KW-0732">Signal</keyword>
<dbReference type="InterPro" id="IPR036691">
    <property type="entry name" value="Endo/exonu/phosph_ase_sf"/>
</dbReference>
<evidence type="ECO:0000256" key="12">
    <source>
        <dbReference type="SAM" id="MobiDB-lite"/>
    </source>
</evidence>
<dbReference type="PANTHER" id="PTHR16320:SF24">
    <property type="entry name" value="PHOSPHODIESTERASE, PUTATIVE-RELATED"/>
    <property type="match status" value="1"/>
</dbReference>
<evidence type="ECO:0000256" key="2">
    <source>
        <dbReference type="ARBA" id="ARBA00004760"/>
    </source>
</evidence>
<evidence type="ECO:0000256" key="1">
    <source>
        <dbReference type="ARBA" id="ARBA00004141"/>
    </source>
</evidence>
<evidence type="ECO:0000256" key="6">
    <source>
        <dbReference type="ARBA" id="ARBA00022801"/>
    </source>
</evidence>
<comment type="pathway">
    <text evidence="3">Sphingolipid metabolism.</text>
</comment>
<evidence type="ECO:0000256" key="10">
    <source>
        <dbReference type="ARBA" id="ARBA00023098"/>
    </source>
</evidence>
<accession>A0AB39KVS3</accession>
<dbReference type="InterPro" id="IPR038772">
    <property type="entry name" value="Sph/SMPD2-like"/>
</dbReference>
<keyword evidence="11" id="KW-0472">Membrane</keyword>
<protein>
    <submittedName>
        <fullName evidence="15">Endonuclease/exonuclease/phosphatase family protein</fullName>
    </submittedName>
</protein>
<dbReference type="Gene3D" id="3.60.10.10">
    <property type="entry name" value="Endonuclease/exonuclease/phosphatase"/>
    <property type="match status" value="1"/>
</dbReference>
<feature type="region of interest" description="Disordered" evidence="12">
    <location>
        <begin position="334"/>
        <end position="370"/>
    </location>
</feature>
<evidence type="ECO:0000256" key="13">
    <source>
        <dbReference type="SAM" id="SignalP"/>
    </source>
</evidence>
<evidence type="ECO:0000256" key="11">
    <source>
        <dbReference type="ARBA" id="ARBA00023136"/>
    </source>
</evidence>
<name>A0AB39KVS3_9CAUL</name>
<keyword evidence="5" id="KW-0479">Metal-binding</keyword>
<evidence type="ECO:0000256" key="7">
    <source>
        <dbReference type="ARBA" id="ARBA00022842"/>
    </source>
</evidence>
<keyword evidence="6" id="KW-0378">Hydrolase</keyword>
<feature type="chain" id="PRO_5044192607" evidence="13">
    <location>
        <begin position="20"/>
        <end position="370"/>
    </location>
</feature>
<evidence type="ECO:0000256" key="8">
    <source>
        <dbReference type="ARBA" id="ARBA00022919"/>
    </source>
</evidence>
<organism evidence="15">
    <name type="scientific">Caulobacter sp. 73W</name>
    <dbReference type="NCBI Taxonomy" id="3161137"/>
    <lineage>
        <taxon>Bacteria</taxon>
        <taxon>Pseudomonadati</taxon>
        <taxon>Pseudomonadota</taxon>
        <taxon>Alphaproteobacteria</taxon>
        <taxon>Caulobacterales</taxon>
        <taxon>Caulobacteraceae</taxon>
        <taxon>Caulobacter</taxon>
    </lineage>
</organism>
<evidence type="ECO:0000256" key="5">
    <source>
        <dbReference type="ARBA" id="ARBA00022723"/>
    </source>
</evidence>
<dbReference type="RefSeq" id="WP_369061399.1">
    <property type="nucleotide sequence ID" value="NZ_CP158375.1"/>
</dbReference>
<keyword evidence="8" id="KW-0746">Sphingolipid metabolism</keyword>
<evidence type="ECO:0000313" key="15">
    <source>
        <dbReference type="EMBL" id="XDO97891.1"/>
    </source>
</evidence>
<evidence type="ECO:0000256" key="4">
    <source>
        <dbReference type="ARBA" id="ARBA00022692"/>
    </source>
</evidence>
<comment type="subcellular location">
    <subcellularLocation>
        <location evidence="1">Membrane</location>
        <topology evidence="1">Multi-pass membrane protein</topology>
    </subcellularLocation>
</comment>
<dbReference type="AlphaFoldDB" id="A0AB39KVS3"/>
<keyword evidence="4" id="KW-0812">Transmembrane</keyword>
<evidence type="ECO:0000256" key="3">
    <source>
        <dbReference type="ARBA" id="ARBA00004991"/>
    </source>
</evidence>
<gene>
    <name evidence="15" type="ORF">ABOZ73_05590</name>
</gene>
<keyword evidence="9" id="KW-1133">Transmembrane helix</keyword>
<keyword evidence="15" id="KW-0540">Nuclease</keyword>
<keyword evidence="7" id="KW-0460">Magnesium</keyword>
<keyword evidence="15" id="KW-0255">Endonuclease</keyword>
<dbReference type="GO" id="GO:0016020">
    <property type="term" value="C:membrane"/>
    <property type="evidence" value="ECO:0007669"/>
    <property type="project" value="UniProtKB-SubCell"/>
</dbReference>
<feature type="domain" description="Endonuclease/exonuclease/phosphatase" evidence="14">
    <location>
        <begin position="32"/>
        <end position="241"/>
    </location>
</feature>
<comment type="pathway">
    <text evidence="2">Lipid metabolism; sphingolipid metabolism.</text>
</comment>